<evidence type="ECO:0000256" key="3">
    <source>
        <dbReference type="ARBA" id="ARBA00009723"/>
    </source>
</evidence>
<comment type="function">
    <text evidence="1">Catalyzes an early step in riboflavin biosynthesis, the NADPH-dependent reduction of the ribose side chain of 2,5-diamino-6-ribosylamino-4(3H)-pyrimidinone 5'-phosphate, yielding 2,5-diamino-6-ribitylamino-4(3H)-pyrimidinone 5'-phosphate.</text>
</comment>
<comment type="catalytic activity">
    <reaction evidence="11">
        <text>2,5-diamino-6-(1-D-ribitylamino)pyrimidin-4(3H)-one 5'-phosphate + NAD(+) = 2,5-diamino-6-(1-D-ribosylamino)pyrimidin-4(3H)-one 5'-phosphate + NADH + H(+)</text>
        <dbReference type="Rhea" id="RHEA:27274"/>
        <dbReference type="ChEBI" id="CHEBI:15378"/>
        <dbReference type="ChEBI" id="CHEBI:57540"/>
        <dbReference type="ChEBI" id="CHEBI:57945"/>
        <dbReference type="ChEBI" id="CHEBI:58890"/>
        <dbReference type="ChEBI" id="CHEBI:59545"/>
        <dbReference type="EC" id="1.1.1.302"/>
    </reaction>
</comment>
<reference evidence="15" key="1">
    <citation type="journal article" date="2018" name="Nat. Microbiol.">
        <title>Leveraging single-cell genomics to expand the fungal tree of life.</title>
        <authorList>
            <person name="Ahrendt S.R."/>
            <person name="Quandt C.A."/>
            <person name="Ciobanu D."/>
            <person name="Clum A."/>
            <person name="Salamov A."/>
            <person name="Andreopoulos B."/>
            <person name="Cheng J.F."/>
            <person name="Woyke T."/>
            <person name="Pelin A."/>
            <person name="Henrissat B."/>
            <person name="Reynolds N.K."/>
            <person name="Benny G.L."/>
            <person name="Smith M.E."/>
            <person name="James T.Y."/>
            <person name="Grigoriev I.V."/>
        </authorList>
    </citation>
    <scope>NUCLEOTIDE SEQUENCE [LARGE SCALE GENOMIC DNA]</scope>
</reference>
<evidence type="ECO:0000256" key="11">
    <source>
        <dbReference type="ARBA" id="ARBA00047550"/>
    </source>
</evidence>
<dbReference type="Gene3D" id="3.40.430.10">
    <property type="entry name" value="Dihydrofolate Reductase, subunit A"/>
    <property type="match status" value="1"/>
</dbReference>
<keyword evidence="6" id="KW-0686">Riboflavin biosynthesis</keyword>
<dbReference type="PANTHER" id="PTHR38011:SF7">
    <property type="entry name" value="2,5-DIAMINO-6-RIBOSYLAMINO-4(3H)-PYRIMIDINONE 5'-PHOSPHATE REDUCTASE"/>
    <property type="match status" value="1"/>
</dbReference>
<dbReference type="AlphaFoldDB" id="A0A4P9W5D6"/>
<evidence type="ECO:0000256" key="6">
    <source>
        <dbReference type="ARBA" id="ARBA00022619"/>
    </source>
</evidence>
<evidence type="ECO:0000256" key="7">
    <source>
        <dbReference type="ARBA" id="ARBA00022857"/>
    </source>
</evidence>
<dbReference type="OrthoDB" id="5432at2759"/>
<dbReference type="GO" id="GO:0009231">
    <property type="term" value="P:riboflavin biosynthetic process"/>
    <property type="evidence" value="ECO:0007669"/>
    <property type="project" value="UniProtKB-KW"/>
</dbReference>
<keyword evidence="8" id="KW-0560">Oxidoreductase</keyword>
<organism evidence="14 15">
    <name type="scientific">Blyttiomyces helicus</name>
    <dbReference type="NCBI Taxonomy" id="388810"/>
    <lineage>
        <taxon>Eukaryota</taxon>
        <taxon>Fungi</taxon>
        <taxon>Fungi incertae sedis</taxon>
        <taxon>Chytridiomycota</taxon>
        <taxon>Chytridiomycota incertae sedis</taxon>
        <taxon>Chytridiomycetes</taxon>
        <taxon>Chytridiomycetes incertae sedis</taxon>
        <taxon>Blyttiomyces</taxon>
    </lineage>
</organism>
<dbReference type="EC" id="1.1.1.302" evidence="4"/>
<name>A0A4P9W5D6_9FUNG</name>
<dbReference type="SUPFAM" id="SSF53597">
    <property type="entry name" value="Dihydrofolate reductase-like"/>
    <property type="match status" value="1"/>
</dbReference>
<protein>
    <recommendedName>
        <fullName evidence="5">2,5-diamino-6-ribosylamino-4(3H)-pyrimidinone 5'-phosphate reductase</fullName>
        <ecNumber evidence="4">1.1.1.302</ecNumber>
    </recommendedName>
    <alternativeName>
        <fullName evidence="10">2,5-diamino-6-(5-phospho-D-ribosylamino)pyrimidin-4(3H)-one reductase</fullName>
    </alternativeName>
    <alternativeName>
        <fullName evidence="9">2,5-diamino-6-ribitylamino-4(3H)-pyrimidinone 5'-phosphate synthase</fullName>
    </alternativeName>
</protein>
<evidence type="ECO:0000259" key="13">
    <source>
        <dbReference type="Pfam" id="PF01872"/>
    </source>
</evidence>
<evidence type="ECO:0000256" key="1">
    <source>
        <dbReference type="ARBA" id="ARBA00003555"/>
    </source>
</evidence>
<dbReference type="Proteomes" id="UP000269721">
    <property type="component" value="Unassembled WGS sequence"/>
</dbReference>
<accession>A0A4P9W5D6</accession>
<keyword evidence="15" id="KW-1185">Reference proteome</keyword>
<dbReference type="InterPro" id="IPR024072">
    <property type="entry name" value="DHFR-like_dom_sf"/>
</dbReference>
<comment type="pathway">
    <text evidence="2">Cofactor biosynthesis; riboflavin biosynthesis.</text>
</comment>
<evidence type="ECO:0000313" key="14">
    <source>
        <dbReference type="EMBL" id="RKO86533.1"/>
    </source>
</evidence>
<evidence type="ECO:0000256" key="8">
    <source>
        <dbReference type="ARBA" id="ARBA00023002"/>
    </source>
</evidence>
<dbReference type="Pfam" id="PF01872">
    <property type="entry name" value="RibD_C"/>
    <property type="match status" value="1"/>
</dbReference>
<dbReference type="GO" id="GO:0008703">
    <property type="term" value="F:5-amino-6-(5-phosphoribosylamino)uracil reductase activity"/>
    <property type="evidence" value="ECO:0007669"/>
    <property type="project" value="InterPro"/>
</dbReference>
<feature type="domain" description="Bacterial bifunctional deaminase-reductase C-terminal" evidence="13">
    <location>
        <begin position="1"/>
        <end position="187"/>
    </location>
</feature>
<comment type="similarity">
    <text evidence="3">Belongs to the HTP reductase family.</text>
</comment>
<evidence type="ECO:0000256" key="5">
    <source>
        <dbReference type="ARBA" id="ARBA00015035"/>
    </source>
</evidence>
<gene>
    <name evidence="14" type="ORF">BDK51DRAFT_12362</name>
</gene>
<evidence type="ECO:0000256" key="4">
    <source>
        <dbReference type="ARBA" id="ARBA00012851"/>
    </source>
</evidence>
<dbReference type="PANTHER" id="PTHR38011">
    <property type="entry name" value="DIHYDROFOLATE REDUCTASE FAMILY PROTEIN (AFU_ORTHOLOGUE AFUA_8G06820)"/>
    <property type="match status" value="1"/>
</dbReference>
<sequence length="187" mass="19456">PFVTLTYAQSLDGFIAGPNLAPLTLSSPDSFVLTHALRASHDAILVGVSTVLNDRPSLSTRLVAHGPKGPTDPATHPRPVVLDTTLRCPLSARFMDRSPVLITTCRHDPARREELEGAGAVVVVAAEKADSSGRVDLEDALRLLAAPPLGIRSVMVEGGATVIGAFLDGGPTAVDLVVVTVAPRFVG</sequence>
<evidence type="ECO:0000256" key="9">
    <source>
        <dbReference type="ARBA" id="ARBA00030073"/>
    </source>
</evidence>
<comment type="catalytic activity">
    <reaction evidence="12">
        <text>2,5-diamino-6-(1-D-ribitylamino)pyrimidin-4(3H)-one 5'-phosphate + NADP(+) = 2,5-diamino-6-(1-D-ribosylamino)pyrimidin-4(3H)-one 5'-phosphate + NADPH + H(+)</text>
        <dbReference type="Rhea" id="RHEA:27278"/>
        <dbReference type="ChEBI" id="CHEBI:15378"/>
        <dbReference type="ChEBI" id="CHEBI:57783"/>
        <dbReference type="ChEBI" id="CHEBI:58349"/>
        <dbReference type="ChEBI" id="CHEBI:58890"/>
        <dbReference type="ChEBI" id="CHEBI:59545"/>
        <dbReference type="EC" id="1.1.1.302"/>
    </reaction>
</comment>
<dbReference type="EMBL" id="KZ998113">
    <property type="protein sequence ID" value="RKO86533.1"/>
    <property type="molecule type" value="Genomic_DNA"/>
</dbReference>
<dbReference type="InterPro" id="IPR050765">
    <property type="entry name" value="Riboflavin_Biosynth_HTPR"/>
</dbReference>
<evidence type="ECO:0000256" key="2">
    <source>
        <dbReference type="ARBA" id="ARBA00005104"/>
    </source>
</evidence>
<evidence type="ECO:0000256" key="12">
    <source>
        <dbReference type="ARBA" id="ARBA00049020"/>
    </source>
</evidence>
<dbReference type="InterPro" id="IPR002734">
    <property type="entry name" value="RibDG_C"/>
</dbReference>
<keyword evidence="7" id="KW-0521">NADP</keyword>
<feature type="non-terminal residue" evidence="14">
    <location>
        <position position="187"/>
    </location>
</feature>
<proteinExistence type="inferred from homology"/>
<evidence type="ECO:0000313" key="15">
    <source>
        <dbReference type="Proteomes" id="UP000269721"/>
    </source>
</evidence>
<feature type="non-terminal residue" evidence="14">
    <location>
        <position position="1"/>
    </location>
</feature>
<evidence type="ECO:0000256" key="10">
    <source>
        <dbReference type="ARBA" id="ARBA00031630"/>
    </source>
</evidence>